<evidence type="ECO:0000313" key="2">
    <source>
        <dbReference type="EMBL" id="GAA3518118.1"/>
    </source>
</evidence>
<dbReference type="RefSeq" id="WP_344929696.1">
    <property type="nucleotide sequence ID" value="NZ_BAABCW010000019.1"/>
</dbReference>
<sequence>MVTNYFLKLISTFCLLVQLTNVFCQDSINYKNEIINRVDLHQRKQGVWKLYDQQDGHYLEMNYINDSLIGSIEIKNQHSVIYKIAEPYRKPNEFVFFHKGKKINGYYMFKDKKRIAMHIEDSVPLPQKIANQVSNYSMIRAMFYGGEKMLNKFLRKNVRSPKITKKPQEVLVRYVIDRNGYVRDAIIIRKGDDVLNKEVLRVLDLMPRWQPGFQHGKFVKSISLLPFSFN</sequence>
<dbReference type="Gene3D" id="3.30.1150.10">
    <property type="match status" value="1"/>
</dbReference>
<evidence type="ECO:0000259" key="1">
    <source>
        <dbReference type="Pfam" id="PF03544"/>
    </source>
</evidence>
<name>A0ABP6UQH7_9FLAO</name>
<protein>
    <recommendedName>
        <fullName evidence="1">TonB C-terminal domain-containing protein</fullName>
    </recommendedName>
</protein>
<feature type="domain" description="TonB C-terminal" evidence="1">
    <location>
        <begin position="170"/>
        <end position="230"/>
    </location>
</feature>
<dbReference type="Proteomes" id="UP001500459">
    <property type="component" value="Unassembled WGS sequence"/>
</dbReference>
<comment type="caution">
    <text evidence="2">The sequence shown here is derived from an EMBL/GenBank/DDBJ whole genome shotgun (WGS) entry which is preliminary data.</text>
</comment>
<keyword evidence="3" id="KW-1185">Reference proteome</keyword>
<proteinExistence type="predicted"/>
<evidence type="ECO:0000313" key="3">
    <source>
        <dbReference type="Proteomes" id="UP001500459"/>
    </source>
</evidence>
<gene>
    <name evidence="2" type="ORF">GCM10022393_35290</name>
</gene>
<dbReference type="SUPFAM" id="SSF74653">
    <property type="entry name" value="TolA/TonB C-terminal domain"/>
    <property type="match status" value="1"/>
</dbReference>
<dbReference type="InterPro" id="IPR037682">
    <property type="entry name" value="TonB_C"/>
</dbReference>
<reference evidence="3" key="1">
    <citation type="journal article" date="2019" name="Int. J. Syst. Evol. Microbiol.">
        <title>The Global Catalogue of Microorganisms (GCM) 10K type strain sequencing project: providing services to taxonomists for standard genome sequencing and annotation.</title>
        <authorList>
            <consortium name="The Broad Institute Genomics Platform"/>
            <consortium name="The Broad Institute Genome Sequencing Center for Infectious Disease"/>
            <person name="Wu L."/>
            <person name="Ma J."/>
        </authorList>
    </citation>
    <scope>NUCLEOTIDE SEQUENCE [LARGE SCALE GENOMIC DNA]</scope>
    <source>
        <strain evidence="3">JCM 17106</strain>
    </source>
</reference>
<accession>A0ABP6UQH7</accession>
<organism evidence="2 3">
    <name type="scientific">Aquimarina addita</name>
    <dbReference type="NCBI Taxonomy" id="870485"/>
    <lineage>
        <taxon>Bacteria</taxon>
        <taxon>Pseudomonadati</taxon>
        <taxon>Bacteroidota</taxon>
        <taxon>Flavobacteriia</taxon>
        <taxon>Flavobacteriales</taxon>
        <taxon>Flavobacteriaceae</taxon>
        <taxon>Aquimarina</taxon>
    </lineage>
</organism>
<dbReference type="EMBL" id="BAABCW010000019">
    <property type="protein sequence ID" value="GAA3518118.1"/>
    <property type="molecule type" value="Genomic_DNA"/>
</dbReference>
<dbReference type="Pfam" id="PF03544">
    <property type="entry name" value="TonB_C"/>
    <property type="match status" value="1"/>
</dbReference>